<reference evidence="7" key="1">
    <citation type="submission" date="2018-06" db="EMBL/GenBank/DDBJ databases">
        <authorList>
            <person name="Zhirakovskaya E."/>
        </authorList>
    </citation>
    <scope>NUCLEOTIDE SEQUENCE</scope>
</reference>
<keyword evidence="2" id="KW-1003">Cell membrane</keyword>
<evidence type="ECO:0000256" key="3">
    <source>
        <dbReference type="ARBA" id="ARBA00022692"/>
    </source>
</evidence>
<evidence type="ECO:0008006" key="8">
    <source>
        <dbReference type="Google" id="ProtNLM"/>
    </source>
</evidence>
<proteinExistence type="predicted"/>
<keyword evidence="3 6" id="KW-0812">Transmembrane</keyword>
<evidence type="ECO:0000256" key="6">
    <source>
        <dbReference type="SAM" id="Phobius"/>
    </source>
</evidence>
<accession>A0A3B0VQU1</accession>
<dbReference type="EMBL" id="UOFC01000082">
    <property type="protein sequence ID" value="VAW45915.1"/>
    <property type="molecule type" value="Genomic_DNA"/>
</dbReference>
<feature type="transmembrane region" description="Helical" evidence="6">
    <location>
        <begin position="221"/>
        <end position="241"/>
    </location>
</feature>
<keyword evidence="5 6" id="KW-0472">Membrane</keyword>
<feature type="transmembrane region" description="Helical" evidence="6">
    <location>
        <begin position="120"/>
        <end position="140"/>
    </location>
</feature>
<dbReference type="PANTHER" id="PTHR30250:SF26">
    <property type="entry name" value="PSMA PROTEIN"/>
    <property type="match status" value="1"/>
</dbReference>
<feature type="transmembrane region" description="Helical" evidence="6">
    <location>
        <begin position="181"/>
        <end position="200"/>
    </location>
</feature>
<sequence length="479" mass="53166">MSLRKNSTYNLIGSVAPLFITLITLPIYIGLIGEERFGVLAIAWVLLGYFGLFDLGLGRATAQRLATQKNANSKDRSETFWTAIIINLGFGVAGGLLLWPVAHVFFTNYFQVSEQLRSEIIAAVPWLVLALPVATLSGVLTGTLQGREKFLVLNAVNLIGNLLFQVIPLLFAWLYSPKLTTILPIVLLSRLLTLNLLFICCQKYVPLVGRPLFVKGIAMPLFKFGGWVTVTSIVGPIMMVFDKFIIGTLLGAKMVAYYTIPYTLAERVLIIPSSLASALFPRLASESSYKEQKRLTEESVKVLSVVLTPIIVIGIFVMKPFIAWWLSPEFSIKTSYVGSILLLGIWVNSLATIPLARIQAKGRPDIVAKIHMFELLPYVFSMYFAISNWGIIGASIVWSLRAAVDCILLFIFSDISKEIISLFLFPAIILVVSIIMIFNISEENILYTVAVVILGISVFWSYINIPDSLMGLIKKKLRL</sequence>
<dbReference type="Pfam" id="PF13440">
    <property type="entry name" value="Polysacc_synt_3"/>
    <property type="match status" value="1"/>
</dbReference>
<dbReference type="CDD" id="cd13128">
    <property type="entry name" value="MATE_Wzx_like"/>
    <property type="match status" value="1"/>
</dbReference>
<feature type="transmembrane region" description="Helical" evidence="6">
    <location>
        <begin position="37"/>
        <end position="58"/>
    </location>
</feature>
<organism evidence="7">
    <name type="scientific">hydrothermal vent metagenome</name>
    <dbReference type="NCBI Taxonomy" id="652676"/>
    <lineage>
        <taxon>unclassified sequences</taxon>
        <taxon>metagenomes</taxon>
        <taxon>ecological metagenomes</taxon>
    </lineage>
</organism>
<gene>
    <name evidence="7" type="ORF">MNBD_GAMMA03-246</name>
</gene>
<feature type="transmembrane region" description="Helical" evidence="6">
    <location>
        <begin position="445"/>
        <end position="465"/>
    </location>
</feature>
<name>A0A3B0VQU1_9ZZZZ</name>
<evidence type="ECO:0000256" key="1">
    <source>
        <dbReference type="ARBA" id="ARBA00004651"/>
    </source>
</evidence>
<feature type="transmembrane region" description="Helical" evidence="6">
    <location>
        <begin position="336"/>
        <end position="356"/>
    </location>
</feature>
<evidence type="ECO:0000313" key="7">
    <source>
        <dbReference type="EMBL" id="VAW45915.1"/>
    </source>
</evidence>
<protein>
    <recommendedName>
        <fullName evidence="8">Polysaccharide biosynthesis protein C-terminal domain-containing protein</fullName>
    </recommendedName>
</protein>
<dbReference type="InterPro" id="IPR050833">
    <property type="entry name" value="Poly_Biosynth_Transport"/>
</dbReference>
<feature type="transmembrane region" description="Helical" evidence="6">
    <location>
        <begin position="419"/>
        <end position="439"/>
    </location>
</feature>
<comment type="subcellular location">
    <subcellularLocation>
        <location evidence="1">Cell membrane</location>
        <topology evidence="1">Multi-pass membrane protein</topology>
    </subcellularLocation>
</comment>
<evidence type="ECO:0000256" key="2">
    <source>
        <dbReference type="ARBA" id="ARBA00022475"/>
    </source>
</evidence>
<feature type="transmembrane region" description="Helical" evidence="6">
    <location>
        <begin position="79"/>
        <end position="100"/>
    </location>
</feature>
<evidence type="ECO:0000256" key="5">
    <source>
        <dbReference type="ARBA" id="ARBA00023136"/>
    </source>
</evidence>
<keyword evidence="4 6" id="KW-1133">Transmembrane helix</keyword>
<dbReference type="GO" id="GO:0005886">
    <property type="term" value="C:plasma membrane"/>
    <property type="evidence" value="ECO:0007669"/>
    <property type="project" value="UniProtKB-SubCell"/>
</dbReference>
<dbReference type="AlphaFoldDB" id="A0A3B0VQU1"/>
<feature type="transmembrane region" description="Helical" evidence="6">
    <location>
        <begin position="152"/>
        <end position="175"/>
    </location>
</feature>
<feature type="transmembrane region" description="Helical" evidence="6">
    <location>
        <begin position="302"/>
        <end position="324"/>
    </location>
</feature>
<dbReference type="PANTHER" id="PTHR30250">
    <property type="entry name" value="PST FAMILY PREDICTED COLANIC ACID TRANSPORTER"/>
    <property type="match status" value="1"/>
</dbReference>
<evidence type="ECO:0000256" key="4">
    <source>
        <dbReference type="ARBA" id="ARBA00022989"/>
    </source>
</evidence>
<feature type="transmembrane region" description="Helical" evidence="6">
    <location>
        <begin position="12"/>
        <end position="31"/>
    </location>
</feature>